<dbReference type="GeneID" id="87860896"/>
<dbReference type="EMBL" id="JAUEPP010000010">
    <property type="protein sequence ID" value="KAK3334646.1"/>
    <property type="molecule type" value="Genomic_DNA"/>
</dbReference>
<comment type="caution">
    <text evidence="1">The sequence shown here is derived from an EMBL/GenBank/DDBJ whole genome shotgun (WGS) entry which is preliminary data.</text>
</comment>
<reference evidence="1" key="2">
    <citation type="submission" date="2023-06" db="EMBL/GenBank/DDBJ databases">
        <authorList>
            <consortium name="Lawrence Berkeley National Laboratory"/>
            <person name="Haridas S."/>
            <person name="Hensen N."/>
            <person name="Bonometti L."/>
            <person name="Westerberg I."/>
            <person name="Brannstrom I.O."/>
            <person name="Guillou S."/>
            <person name="Cros-Aarteil S."/>
            <person name="Calhoun S."/>
            <person name="Kuo A."/>
            <person name="Mondo S."/>
            <person name="Pangilinan J."/>
            <person name="Riley R."/>
            <person name="Labutti K."/>
            <person name="Andreopoulos B."/>
            <person name="Lipzen A."/>
            <person name="Chen C."/>
            <person name="Yanf M."/>
            <person name="Daum C."/>
            <person name="Ng V."/>
            <person name="Clum A."/>
            <person name="Steindorff A."/>
            <person name="Ohm R."/>
            <person name="Martin F."/>
            <person name="Silar P."/>
            <person name="Natvig D."/>
            <person name="Lalanne C."/>
            <person name="Gautier V."/>
            <person name="Ament-Velasquez S.L."/>
            <person name="Kruys A."/>
            <person name="Hutchinson M.I."/>
            <person name="Powell A.J."/>
            <person name="Barry K."/>
            <person name="Miller A.N."/>
            <person name="Grigoriev I.V."/>
            <person name="Debuchy R."/>
            <person name="Gladieux P."/>
            <person name="Thoren M.H."/>
            <person name="Johannesson H."/>
        </authorList>
    </citation>
    <scope>NUCLEOTIDE SEQUENCE</scope>
    <source>
        <strain evidence="1">CBS 560.94</strain>
    </source>
</reference>
<proteinExistence type="predicted"/>
<accession>A0AAE0J0G5</accession>
<feature type="non-terminal residue" evidence="1">
    <location>
        <position position="125"/>
    </location>
</feature>
<dbReference type="Proteomes" id="UP001278500">
    <property type="component" value="Unassembled WGS sequence"/>
</dbReference>
<name>A0AAE0J0G5_9PEZI</name>
<reference evidence="1" key="1">
    <citation type="journal article" date="2023" name="Mol. Phylogenet. Evol.">
        <title>Genome-scale phylogeny and comparative genomics of the fungal order Sordariales.</title>
        <authorList>
            <person name="Hensen N."/>
            <person name="Bonometti L."/>
            <person name="Westerberg I."/>
            <person name="Brannstrom I.O."/>
            <person name="Guillou S."/>
            <person name="Cros-Aarteil S."/>
            <person name="Calhoun S."/>
            <person name="Haridas S."/>
            <person name="Kuo A."/>
            <person name="Mondo S."/>
            <person name="Pangilinan J."/>
            <person name="Riley R."/>
            <person name="LaButti K."/>
            <person name="Andreopoulos B."/>
            <person name="Lipzen A."/>
            <person name="Chen C."/>
            <person name="Yan M."/>
            <person name="Daum C."/>
            <person name="Ng V."/>
            <person name="Clum A."/>
            <person name="Steindorff A."/>
            <person name="Ohm R.A."/>
            <person name="Martin F."/>
            <person name="Silar P."/>
            <person name="Natvig D.O."/>
            <person name="Lalanne C."/>
            <person name="Gautier V."/>
            <person name="Ament-Velasquez S.L."/>
            <person name="Kruys A."/>
            <person name="Hutchinson M.I."/>
            <person name="Powell A.J."/>
            <person name="Barry K."/>
            <person name="Miller A.N."/>
            <person name="Grigoriev I.V."/>
            <person name="Debuchy R."/>
            <person name="Gladieux P."/>
            <person name="Hiltunen Thoren M."/>
            <person name="Johannesson H."/>
        </authorList>
    </citation>
    <scope>NUCLEOTIDE SEQUENCE</scope>
    <source>
        <strain evidence="1">CBS 560.94</strain>
    </source>
</reference>
<keyword evidence="2" id="KW-1185">Reference proteome</keyword>
<sequence length="125" mass="13892">FFAQVIIGCLAQIFGPVQQLSVNSKFYSAKLPPRLQTPALPHVTVQCPVYKEGLAGVIAPIVKSIKHAISTYELQGGAANMFINDDGLQLISEEDRQERIEFYADHSIGWVVRPRHGENGFQRRG</sequence>
<dbReference type="RefSeq" id="XP_062676812.1">
    <property type="nucleotide sequence ID" value="XM_062823742.1"/>
</dbReference>
<protein>
    <submittedName>
        <fullName evidence="1">Uncharacterized protein</fullName>
    </submittedName>
</protein>
<evidence type="ECO:0000313" key="1">
    <source>
        <dbReference type="EMBL" id="KAK3334646.1"/>
    </source>
</evidence>
<gene>
    <name evidence="1" type="ORF">B0H65DRAFT_390918</name>
</gene>
<organism evidence="1 2">
    <name type="scientific">Neurospora tetraspora</name>
    <dbReference type="NCBI Taxonomy" id="94610"/>
    <lineage>
        <taxon>Eukaryota</taxon>
        <taxon>Fungi</taxon>
        <taxon>Dikarya</taxon>
        <taxon>Ascomycota</taxon>
        <taxon>Pezizomycotina</taxon>
        <taxon>Sordariomycetes</taxon>
        <taxon>Sordariomycetidae</taxon>
        <taxon>Sordariales</taxon>
        <taxon>Sordariaceae</taxon>
        <taxon>Neurospora</taxon>
    </lineage>
</organism>
<dbReference type="AlphaFoldDB" id="A0AAE0J0G5"/>
<dbReference type="PANTHER" id="PTHR35408:SF3">
    <property type="entry name" value="GLYCOSYLTRANSFERASE 2-LIKE DOMAIN-CONTAINING PROTEIN"/>
    <property type="match status" value="1"/>
</dbReference>
<dbReference type="PANTHER" id="PTHR35408">
    <property type="entry name" value="CHROMOSOME 15, WHOLE GENOME SHOTGUN SEQUENCE"/>
    <property type="match status" value="1"/>
</dbReference>
<evidence type="ECO:0000313" key="2">
    <source>
        <dbReference type="Proteomes" id="UP001278500"/>
    </source>
</evidence>
<feature type="non-terminal residue" evidence="1">
    <location>
        <position position="1"/>
    </location>
</feature>